<dbReference type="RefSeq" id="WP_010755579.1">
    <property type="nucleotide sequence ID" value="NZ_ASWD01000002.1"/>
</dbReference>
<protein>
    <recommendedName>
        <fullName evidence="3">Plasmid stabilization system protein</fullName>
    </recommendedName>
</protein>
<sequence>MAGENEQKNYLIFYAASFTESLKENIREWEEELAIPEEKIRTFIQSIDRSINLLKLFPEMYENVASIYGFSEPTYRILIGSIYGIFYRIDHENKRILIGNFFKQKQLHLRF</sequence>
<dbReference type="Proteomes" id="UP000013782">
    <property type="component" value="Unassembled WGS sequence"/>
</dbReference>
<dbReference type="PATRIC" id="fig|1158607.3.peg.520"/>
<organism evidence="1 2">
    <name type="scientific">Enterococcus pallens ATCC BAA-351</name>
    <dbReference type="NCBI Taxonomy" id="1158607"/>
    <lineage>
        <taxon>Bacteria</taxon>
        <taxon>Bacillati</taxon>
        <taxon>Bacillota</taxon>
        <taxon>Bacilli</taxon>
        <taxon>Lactobacillales</taxon>
        <taxon>Enterococcaceae</taxon>
        <taxon>Enterococcus</taxon>
    </lineage>
</organism>
<dbReference type="OrthoDB" id="2190600at2"/>
<gene>
    <name evidence="1" type="ORF">UAU_00516</name>
</gene>
<evidence type="ECO:0000313" key="2">
    <source>
        <dbReference type="Proteomes" id="UP000013782"/>
    </source>
</evidence>
<dbReference type="HOGENOM" id="CLU_176895_0_0_9"/>
<dbReference type="AlphaFoldDB" id="R2QRL8"/>
<dbReference type="Gene3D" id="3.30.2310.20">
    <property type="entry name" value="RelE-like"/>
    <property type="match status" value="1"/>
</dbReference>
<reference evidence="1 2" key="1">
    <citation type="submission" date="2013-02" db="EMBL/GenBank/DDBJ databases">
        <title>The Genome Sequence of Enterococcus pallens BAA-351.</title>
        <authorList>
            <consortium name="The Broad Institute Genome Sequencing Platform"/>
            <consortium name="The Broad Institute Genome Sequencing Center for Infectious Disease"/>
            <person name="Earl A.M."/>
            <person name="Gilmore M.S."/>
            <person name="Lebreton F."/>
            <person name="Walker B."/>
            <person name="Young S.K."/>
            <person name="Zeng Q."/>
            <person name="Gargeya S."/>
            <person name="Fitzgerald M."/>
            <person name="Haas B."/>
            <person name="Abouelleil A."/>
            <person name="Alvarado L."/>
            <person name="Arachchi H.M."/>
            <person name="Berlin A.M."/>
            <person name="Chapman S.B."/>
            <person name="Dewar J."/>
            <person name="Goldberg J."/>
            <person name="Griggs A."/>
            <person name="Gujja S."/>
            <person name="Hansen M."/>
            <person name="Howarth C."/>
            <person name="Imamovic A."/>
            <person name="Larimer J."/>
            <person name="McCowan C."/>
            <person name="Murphy C."/>
            <person name="Neiman D."/>
            <person name="Pearson M."/>
            <person name="Priest M."/>
            <person name="Roberts A."/>
            <person name="Saif S."/>
            <person name="Shea T."/>
            <person name="Sisk P."/>
            <person name="Sykes S."/>
            <person name="Wortman J."/>
            <person name="Nusbaum C."/>
            <person name="Birren B."/>
        </authorList>
    </citation>
    <scope>NUCLEOTIDE SEQUENCE [LARGE SCALE GENOMIC DNA]</scope>
    <source>
        <strain evidence="1 2">ATCC BAA-351</strain>
    </source>
</reference>
<name>R2QRL8_9ENTE</name>
<dbReference type="InterPro" id="IPR035093">
    <property type="entry name" value="RelE/ParE_toxin_dom_sf"/>
</dbReference>
<dbReference type="EMBL" id="AJAQ01000001">
    <property type="protein sequence ID" value="EOH97848.1"/>
    <property type="molecule type" value="Genomic_DNA"/>
</dbReference>
<accession>R2QRL8</accession>
<comment type="caution">
    <text evidence="1">The sequence shown here is derived from an EMBL/GenBank/DDBJ whole genome shotgun (WGS) entry which is preliminary data.</text>
</comment>
<evidence type="ECO:0000313" key="1">
    <source>
        <dbReference type="EMBL" id="EOH97848.1"/>
    </source>
</evidence>
<evidence type="ECO:0008006" key="3">
    <source>
        <dbReference type="Google" id="ProtNLM"/>
    </source>
</evidence>
<dbReference type="eggNOG" id="ENOG5030ABR">
    <property type="taxonomic scope" value="Bacteria"/>
</dbReference>
<proteinExistence type="predicted"/>
<keyword evidence="2" id="KW-1185">Reference proteome</keyword>